<keyword evidence="3" id="KW-1185">Reference proteome</keyword>
<name>A0ABR6WQ40_9FIRM</name>
<dbReference type="InterPro" id="IPR025584">
    <property type="entry name" value="Cthe_2159"/>
</dbReference>
<evidence type="ECO:0000313" key="3">
    <source>
        <dbReference type="Proteomes" id="UP000653358"/>
    </source>
</evidence>
<gene>
    <name evidence="2" type="ORF">GH807_14475</name>
</gene>
<protein>
    <submittedName>
        <fullName evidence="2">Carbohydrate-binding domain-containing protein</fullName>
    </submittedName>
</protein>
<comment type="caution">
    <text evidence="2">The sequence shown here is derived from an EMBL/GenBank/DDBJ whole genome shotgun (WGS) entry which is preliminary data.</text>
</comment>
<feature type="compositionally biased region" description="Gly residues" evidence="1">
    <location>
        <begin position="69"/>
        <end position="83"/>
    </location>
</feature>
<sequence>MLGDNDKIQIVMNGVTINCADYAPIYIKSADKVFVTLNQNTVNTLTDSAEYVQTVEIPLTGVVTSNGQTGMGDPGHGGAQPQQ</sequence>
<organism evidence="2 3">
    <name type="scientific">Acetobacterium tundrae</name>
    <dbReference type="NCBI Taxonomy" id="132932"/>
    <lineage>
        <taxon>Bacteria</taxon>
        <taxon>Bacillati</taxon>
        <taxon>Bacillota</taxon>
        <taxon>Clostridia</taxon>
        <taxon>Eubacteriales</taxon>
        <taxon>Eubacteriaceae</taxon>
        <taxon>Acetobacterium</taxon>
    </lineage>
</organism>
<proteinExistence type="predicted"/>
<feature type="region of interest" description="Disordered" evidence="1">
    <location>
        <begin position="63"/>
        <end position="83"/>
    </location>
</feature>
<accession>A0ABR6WQ40</accession>
<evidence type="ECO:0000256" key="1">
    <source>
        <dbReference type="SAM" id="MobiDB-lite"/>
    </source>
</evidence>
<dbReference type="RefSeq" id="WP_148606367.1">
    <property type="nucleotide sequence ID" value="NZ_RXYB01000037.1"/>
</dbReference>
<dbReference type="Proteomes" id="UP000653358">
    <property type="component" value="Unassembled WGS sequence"/>
</dbReference>
<evidence type="ECO:0000313" key="2">
    <source>
        <dbReference type="EMBL" id="MBC3798237.1"/>
    </source>
</evidence>
<reference evidence="2 3" key="1">
    <citation type="journal article" date="2020" name="mSystems">
        <title>Defining Genomic and Predicted Metabolic Features of the Acetobacterium Genus.</title>
        <authorList>
            <person name="Ross D.E."/>
            <person name="Marshall C.W."/>
            <person name="Gulliver D."/>
            <person name="May H.D."/>
            <person name="Norman R.S."/>
        </authorList>
    </citation>
    <scope>NUCLEOTIDE SEQUENCE [LARGE SCALE GENOMIC DNA]</scope>
    <source>
        <strain evidence="2 3">DSM 9173</strain>
    </source>
</reference>
<dbReference type="Pfam" id="PF14262">
    <property type="entry name" value="Cthe_2159"/>
    <property type="match status" value="1"/>
</dbReference>
<dbReference type="EMBL" id="WJBB01000023">
    <property type="protein sequence ID" value="MBC3798237.1"/>
    <property type="molecule type" value="Genomic_DNA"/>
</dbReference>